<dbReference type="Gene3D" id="3.10.450.50">
    <property type="match status" value="1"/>
</dbReference>
<organism evidence="3 4">
    <name type="scientific">Bacteroides graminisolvens DSM 19988 = JCM 15093</name>
    <dbReference type="NCBI Taxonomy" id="1121097"/>
    <lineage>
        <taxon>Bacteria</taxon>
        <taxon>Pseudomonadati</taxon>
        <taxon>Bacteroidota</taxon>
        <taxon>Bacteroidia</taxon>
        <taxon>Bacteroidales</taxon>
        <taxon>Bacteroidaceae</taxon>
        <taxon>Bacteroides</taxon>
    </lineage>
</organism>
<dbReference type="SUPFAM" id="SSF54427">
    <property type="entry name" value="NTF2-like"/>
    <property type="match status" value="1"/>
</dbReference>
<reference evidence="3 4" key="1">
    <citation type="journal article" date="2015" name="Microbes Environ.">
        <title>Distribution and evolution of nitrogen fixation genes in the phylum bacteroidetes.</title>
        <authorList>
            <person name="Inoue J."/>
            <person name="Oshima K."/>
            <person name="Suda W."/>
            <person name="Sakamoto M."/>
            <person name="Iino T."/>
            <person name="Noda S."/>
            <person name="Hongoh Y."/>
            <person name="Hattori M."/>
            <person name="Ohkuma M."/>
        </authorList>
    </citation>
    <scope>NUCLEOTIDE SEQUENCE [LARGE SCALE GENOMIC DNA]</scope>
    <source>
        <strain evidence="3 4">JCM 15093</strain>
    </source>
</reference>
<dbReference type="OrthoDB" id="9812295at2"/>
<keyword evidence="1" id="KW-0732">Signal</keyword>
<evidence type="ECO:0000313" key="4">
    <source>
        <dbReference type="Proteomes" id="UP000027601"/>
    </source>
</evidence>
<dbReference type="Proteomes" id="UP000027601">
    <property type="component" value="Unassembled WGS sequence"/>
</dbReference>
<evidence type="ECO:0000256" key="1">
    <source>
        <dbReference type="SAM" id="SignalP"/>
    </source>
</evidence>
<feature type="chain" id="PRO_5001662589" description="SnoaL-like domain-containing protein" evidence="1">
    <location>
        <begin position="21"/>
        <end position="149"/>
    </location>
</feature>
<feature type="signal peptide" evidence="1">
    <location>
        <begin position="1"/>
        <end position="20"/>
    </location>
</feature>
<dbReference type="Pfam" id="PF12680">
    <property type="entry name" value="SnoaL_2"/>
    <property type="match status" value="1"/>
</dbReference>
<dbReference type="eggNOG" id="COG4319">
    <property type="taxonomic scope" value="Bacteria"/>
</dbReference>
<proteinExistence type="predicted"/>
<feature type="domain" description="SnoaL-like" evidence="2">
    <location>
        <begin position="35"/>
        <end position="135"/>
    </location>
</feature>
<dbReference type="EMBL" id="BAJS01000001">
    <property type="protein sequence ID" value="GAK35122.1"/>
    <property type="molecule type" value="Genomic_DNA"/>
</dbReference>
<accession>A0A069CY46</accession>
<keyword evidence="4" id="KW-1185">Reference proteome</keyword>
<dbReference type="AlphaFoldDB" id="A0A069CY46"/>
<dbReference type="InterPro" id="IPR032710">
    <property type="entry name" value="NTF2-like_dom_sf"/>
</dbReference>
<protein>
    <recommendedName>
        <fullName evidence="2">SnoaL-like domain-containing protein</fullName>
    </recommendedName>
</protein>
<evidence type="ECO:0000313" key="3">
    <source>
        <dbReference type="EMBL" id="GAK35122.1"/>
    </source>
</evidence>
<dbReference type="STRING" id="1121097.GCA_000428125_00352"/>
<sequence>MNLRKLLFLCLLLPAGNKIAADNKPVEETIIALERAAMDRWAKGDPDGFIELSTDDVVYIDPFLEQKFEGIDQLKELYETIRGKVEIDRYEFIRPVVQAAGGCAVLTYNFISYYKEEVHKWNCTEVYRLETSGKWKIIHTHWSLVKPLK</sequence>
<evidence type="ECO:0000259" key="2">
    <source>
        <dbReference type="Pfam" id="PF12680"/>
    </source>
</evidence>
<name>A0A069CY46_9BACE</name>
<dbReference type="RefSeq" id="WP_024995363.1">
    <property type="nucleotide sequence ID" value="NZ_ATZI01000001.1"/>
</dbReference>
<comment type="caution">
    <text evidence="3">The sequence shown here is derived from an EMBL/GenBank/DDBJ whole genome shotgun (WGS) entry which is preliminary data.</text>
</comment>
<dbReference type="InterPro" id="IPR037401">
    <property type="entry name" value="SnoaL-like"/>
</dbReference>
<gene>
    <name evidence="3" type="ORF">JCM15093_198</name>
</gene>